<evidence type="ECO:0000256" key="5">
    <source>
        <dbReference type="SAM" id="MobiDB-lite"/>
    </source>
</evidence>
<evidence type="ECO:0000313" key="6">
    <source>
        <dbReference type="EMBL" id="OBV38796.1"/>
    </source>
</evidence>
<reference evidence="6 7" key="1">
    <citation type="submission" date="2016-04" db="EMBL/GenBank/DDBJ databases">
        <title>Draft genome sequence of Janthinobacterium psychrotolerans sp. nov., isolated from freshwater sediments in Denmark.</title>
        <authorList>
            <person name="Gong X."/>
            <person name="Skrivergaard S."/>
            <person name="Korsgaard B.S."/>
            <person name="Schreiber L."/>
            <person name="Marshall I.P."/>
            <person name="Finster K."/>
            <person name="Schramm A."/>
        </authorList>
    </citation>
    <scope>NUCLEOTIDE SEQUENCE [LARGE SCALE GENOMIC DNA]</scope>
    <source>
        <strain evidence="6 7">S3-2</strain>
    </source>
</reference>
<feature type="compositionally biased region" description="Basic and acidic residues" evidence="5">
    <location>
        <begin position="1"/>
        <end position="18"/>
    </location>
</feature>
<gene>
    <name evidence="6" type="ORF">ASR47_1007112</name>
</gene>
<keyword evidence="4" id="KW-0472">Membrane</keyword>
<accession>A0A1A7BYS9</accession>
<dbReference type="RefSeq" id="WP_065308511.1">
    <property type="nucleotide sequence ID" value="NZ_LOCQ01000056.1"/>
</dbReference>
<feature type="region of interest" description="Disordered" evidence="5">
    <location>
        <begin position="1"/>
        <end position="25"/>
    </location>
</feature>
<dbReference type="PANTHER" id="PTHR30168">
    <property type="entry name" value="PUTATIVE MEMBRANE PROTEIN YPFJ"/>
    <property type="match status" value="1"/>
</dbReference>
<comment type="subcellular location">
    <subcellularLocation>
        <location evidence="1">Membrane</location>
        <topology evidence="1">Single-pass membrane protein</topology>
    </subcellularLocation>
</comment>
<keyword evidence="2" id="KW-0812">Transmembrane</keyword>
<sequence length="297" mass="31984">MKWEGNRESDNVEDRRGEGGGGGGGGFGFGGRSIGIGTIVIALVGGWVLGVNPMTILNLLSGGGGQVSTQTQAPTQQTRQPPVNDEMARFVKTVLADTEDTWTTLFKAEGGSYVRPKLVLFAGSTPTACGTGQSATGPFYCPGDQKVYLDLDFFKLMQQRFKVSGEFAQAYVIAHEVGHHVQNLLGLSEKVDNARRTATERQANAMSVRLELQADCFAGVWAYHANAERKILEQGDVEAALKAATAIGDDALQRQAQGHVVPDSFTHGTSEQRVRWFSKGIESGRISQCNTFEAKQL</sequence>
<evidence type="ECO:0000256" key="1">
    <source>
        <dbReference type="ARBA" id="ARBA00004167"/>
    </source>
</evidence>
<evidence type="ECO:0008006" key="8">
    <source>
        <dbReference type="Google" id="ProtNLM"/>
    </source>
</evidence>
<protein>
    <recommendedName>
        <fullName evidence="8">Metalloprotease</fullName>
    </recommendedName>
</protein>
<dbReference type="PATRIC" id="fig|1747903.4.peg.2355"/>
<organism evidence="6 7">
    <name type="scientific">Janthinobacterium psychrotolerans</name>
    <dbReference type="NCBI Taxonomy" id="1747903"/>
    <lineage>
        <taxon>Bacteria</taxon>
        <taxon>Pseudomonadati</taxon>
        <taxon>Pseudomonadota</taxon>
        <taxon>Betaproteobacteria</taxon>
        <taxon>Burkholderiales</taxon>
        <taxon>Oxalobacteraceae</taxon>
        <taxon>Janthinobacterium</taxon>
    </lineage>
</organism>
<dbReference type="Proteomes" id="UP000092713">
    <property type="component" value="Unassembled WGS sequence"/>
</dbReference>
<evidence type="ECO:0000256" key="2">
    <source>
        <dbReference type="ARBA" id="ARBA00022692"/>
    </source>
</evidence>
<dbReference type="InterPro" id="IPR007343">
    <property type="entry name" value="Uncharacterised_pept_Zn_put"/>
</dbReference>
<evidence type="ECO:0000256" key="4">
    <source>
        <dbReference type="ARBA" id="ARBA00023136"/>
    </source>
</evidence>
<dbReference type="OrthoDB" id="9774900at2"/>
<dbReference type="Pfam" id="PF04228">
    <property type="entry name" value="Zn_peptidase"/>
    <property type="match status" value="1"/>
</dbReference>
<evidence type="ECO:0000256" key="3">
    <source>
        <dbReference type="ARBA" id="ARBA00022989"/>
    </source>
</evidence>
<evidence type="ECO:0000313" key="7">
    <source>
        <dbReference type="Proteomes" id="UP000092713"/>
    </source>
</evidence>
<name>A0A1A7BYS9_9BURK</name>
<comment type="caution">
    <text evidence="6">The sequence shown here is derived from an EMBL/GenBank/DDBJ whole genome shotgun (WGS) entry which is preliminary data.</text>
</comment>
<dbReference type="EMBL" id="LOCQ01000056">
    <property type="protein sequence ID" value="OBV38796.1"/>
    <property type="molecule type" value="Genomic_DNA"/>
</dbReference>
<keyword evidence="7" id="KW-1185">Reference proteome</keyword>
<proteinExistence type="predicted"/>
<dbReference type="GO" id="GO:0016020">
    <property type="term" value="C:membrane"/>
    <property type="evidence" value="ECO:0007669"/>
    <property type="project" value="UniProtKB-SubCell"/>
</dbReference>
<keyword evidence="3" id="KW-1133">Transmembrane helix</keyword>
<dbReference type="PANTHER" id="PTHR30168:SF0">
    <property type="entry name" value="INNER MEMBRANE PROTEIN"/>
    <property type="match status" value="1"/>
</dbReference>
<dbReference type="AlphaFoldDB" id="A0A1A7BYS9"/>